<keyword evidence="1" id="KW-0663">Pyridoxal phosphate</keyword>
<sequence>MNDLALQHATIASEIEEVIRETVQNCSFILGPATAAFEQAYASFCDVDHCVGVSNGTDALTLALKCLDLKPGDEVITTPHTFGATAEAIGHLGARIVFADVEEDYLTLDPARVQEKVTDRTRVIMPVHIYGHPADMDPLKEIAQASGAALIEDAAQAQGARYKGEVVGSLGRAGCFSFYPGKNLGAYGDAGGITTSDEAMATRMRSLRNHGQIAGGPKFSYAELGFNHRMDGLQGAVLGVKLPHLDGWNARRREIAQRYEEGLASVDGLRLPSVASWATPVYHLYVVRCDNRDGLAAALKARQIDTAVQYPIPLHATPAFQDCGAAMGDLPVTEKACEEIISLPIFPELEDDRVDLV</sequence>
<evidence type="ECO:0000256" key="1">
    <source>
        <dbReference type="ARBA" id="ARBA00022898"/>
    </source>
</evidence>
<organism evidence="3">
    <name type="scientific">marine metagenome</name>
    <dbReference type="NCBI Taxonomy" id="408172"/>
    <lineage>
        <taxon>unclassified sequences</taxon>
        <taxon>metagenomes</taxon>
        <taxon>ecological metagenomes</taxon>
    </lineage>
</organism>
<reference evidence="3" key="1">
    <citation type="submission" date="2018-05" db="EMBL/GenBank/DDBJ databases">
        <authorList>
            <person name="Lanie J.A."/>
            <person name="Ng W.-L."/>
            <person name="Kazmierczak K.M."/>
            <person name="Andrzejewski T.M."/>
            <person name="Davidsen T.M."/>
            <person name="Wayne K.J."/>
            <person name="Tettelin H."/>
            <person name="Glass J.I."/>
            <person name="Rusch D."/>
            <person name="Podicherti R."/>
            <person name="Tsui H.-C.T."/>
            <person name="Winkler M.E."/>
        </authorList>
    </citation>
    <scope>NUCLEOTIDE SEQUENCE</scope>
</reference>
<accession>A0A382E0A4</accession>
<dbReference type="Gene3D" id="3.40.640.10">
    <property type="entry name" value="Type I PLP-dependent aspartate aminotransferase-like (Major domain)"/>
    <property type="match status" value="1"/>
</dbReference>
<dbReference type="InterPro" id="IPR015422">
    <property type="entry name" value="PyrdxlP-dep_Trfase_small"/>
</dbReference>
<dbReference type="CDD" id="cd00616">
    <property type="entry name" value="AHBA_syn"/>
    <property type="match status" value="1"/>
</dbReference>
<evidence type="ECO:0000256" key="2">
    <source>
        <dbReference type="ARBA" id="ARBA00037999"/>
    </source>
</evidence>
<dbReference type="GO" id="GO:0008483">
    <property type="term" value="F:transaminase activity"/>
    <property type="evidence" value="ECO:0007669"/>
    <property type="project" value="TreeGrafter"/>
</dbReference>
<dbReference type="PIRSF" id="PIRSF000390">
    <property type="entry name" value="PLP_StrS"/>
    <property type="match status" value="1"/>
</dbReference>
<comment type="similarity">
    <text evidence="2">Belongs to the DegT/DnrJ/EryC1 family.</text>
</comment>
<dbReference type="GO" id="GO:0000271">
    <property type="term" value="P:polysaccharide biosynthetic process"/>
    <property type="evidence" value="ECO:0007669"/>
    <property type="project" value="TreeGrafter"/>
</dbReference>
<dbReference type="GO" id="GO:0030170">
    <property type="term" value="F:pyridoxal phosphate binding"/>
    <property type="evidence" value="ECO:0007669"/>
    <property type="project" value="TreeGrafter"/>
</dbReference>
<dbReference type="PANTHER" id="PTHR30244">
    <property type="entry name" value="TRANSAMINASE"/>
    <property type="match status" value="1"/>
</dbReference>
<feature type="non-terminal residue" evidence="3">
    <location>
        <position position="357"/>
    </location>
</feature>
<name>A0A382E0A4_9ZZZZ</name>
<protein>
    <recommendedName>
        <fullName evidence="4">Erythromycin biosynthesis sensory transduction protein eryC1</fullName>
    </recommendedName>
</protein>
<proteinExistence type="inferred from homology"/>
<dbReference type="Pfam" id="PF01041">
    <property type="entry name" value="DegT_DnrJ_EryC1"/>
    <property type="match status" value="1"/>
</dbReference>
<dbReference type="InterPro" id="IPR015421">
    <property type="entry name" value="PyrdxlP-dep_Trfase_major"/>
</dbReference>
<dbReference type="EMBL" id="UINC01041714">
    <property type="protein sequence ID" value="SVB43373.1"/>
    <property type="molecule type" value="Genomic_DNA"/>
</dbReference>
<dbReference type="Gene3D" id="3.90.1150.10">
    <property type="entry name" value="Aspartate Aminotransferase, domain 1"/>
    <property type="match status" value="1"/>
</dbReference>
<dbReference type="InterPro" id="IPR015424">
    <property type="entry name" value="PyrdxlP-dep_Trfase"/>
</dbReference>
<dbReference type="AlphaFoldDB" id="A0A382E0A4"/>
<dbReference type="SUPFAM" id="SSF53383">
    <property type="entry name" value="PLP-dependent transferases"/>
    <property type="match status" value="1"/>
</dbReference>
<gene>
    <name evidence="3" type="ORF">METZ01_LOCUS196227</name>
</gene>
<evidence type="ECO:0000313" key="3">
    <source>
        <dbReference type="EMBL" id="SVB43373.1"/>
    </source>
</evidence>
<dbReference type="PANTHER" id="PTHR30244:SF36">
    <property type="entry name" value="3-OXO-GLUCOSE-6-PHOSPHATE:GLUTAMATE AMINOTRANSFERASE"/>
    <property type="match status" value="1"/>
</dbReference>
<dbReference type="InterPro" id="IPR000653">
    <property type="entry name" value="DegT/StrS_aminotransferase"/>
</dbReference>
<evidence type="ECO:0008006" key="4">
    <source>
        <dbReference type="Google" id="ProtNLM"/>
    </source>
</evidence>